<organism evidence="1 2">
    <name type="scientific">Paenibacillus cineris</name>
    <dbReference type="NCBI Taxonomy" id="237530"/>
    <lineage>
        <taxon>Bacteria</taxon>
        <taxon>Bacillati</taxon>
        <taxon>Bacillota</taxon>
        <taxon>Bacilli</taxon>
        <taxon>Bacillales</taxon>
        <taxon>Paenibacillaceae</taxon>
        <taxon>Paenibacillus</taxon>
    </lineage>
</organism>
<comment type="caution">
    <text evidence="1">The sequence shown here is derived from an EMBL/GenBank/DDBJ whole genome shotgun (WGS) entry which is preliminary data.</text>
</comment>
<name>A0ABQ4LD61_9BACL</name>
<evidence type="ECO:0000313" key="1">
    <source>
        <dbReference type="EMBL" id="GIO54366.1"/>
    </source>
</evidence>
<sequence>MLWLQNTTIIGDSSLARNLIFKTFQITKDGTIHFDDREVARNAIRERGSSPANIADRALGLGMTSS</sequence>
<gene>
    <name evidence="1" type="ORF">J21TS7_26840</name>
</gene>
<proteinExistence type="predicted"/>
<protein>
    <submittedName>
        <fullName evidence="1">Uncharacterized protein</fullName>
    </submittedName>
</protein>
<evidence type="ECO:0000313" key="2">
    <source>
        <dbReference type="Proteomes" id="UP000676601"/>
    </source>
</evidence>
<keyword evidence="2" id="KW-1185">Reference proteome</keyword>
<dbReference type="Proteomes" id="UP000676601">
    <property type="component" value="Unassembled WGS sequence"/>
</dbReference>
<dbReference type="EMBL" id="BORU01000001">
    <property type="protein sequence ID" value="GIO54366.1"/>
    <property type="molecule type" value="Genomic_DNA"/>
</dbReference>
<reference evidence="1 2" key="1">
    <citation type="submission" date="2021-03" db="EMBL/GenBank/DDBJ databases">
        <title>Antimicrobial resistance genes in bacteria isolated from Japanese honey, and their potential for conferring macrolide and lincosamide resistance in the American foulbrood pathogen Paenibacillus larvae.</title>
        <authorList>
            <person name="Okamoto M."/>
            <person name="Kumagai M."/>
            <person name="Kanamori H."/>
            <person name="Takamatsu D."/>
        </authorList>
    </citation>
    <scope>NUCLEOTIDE SEQUENCE [LARGE SCALE GENOMIC DNA]</scope>
    <source>
        <strain evidence="1 2">J21TS7</strain>
    </source>
</reference>
<accession>A0ABQ4LD61</accession>